<evidence type="ECO:0000259" key="2">
    <source>
        <dbReference type="Pfam" id="PF26136"/>
    </source>
</evidence>
<comment type="caution">
    <text evidence="3">The sequence shown here is derived from an EMBL/GenBank/DDBJ whole genome shotgun (WGS) entry which is preliminary data.</text>
</comment>
<dbReference type="InterPro" id="IPR058711">
    <property type="entry name" value="SCO6045-like_C"/>
</dbReference>
<organism evidence="3 4">
    <name type="scientific">Dactylosporangium vinaceum</name>
    <dbReference type="NCBI Taxonomy" id="53362"/>
    <lineage>
        <taxon>Bacteria</taxon>
        <taxon>Bacillati</taxon>
        <taxon>Actinomycetota</taxon>
        <taxon>Actinomycetes</taxon>
        <taxon>Micromonosporales</taxon>
        <taxon>Micromonosporaceae</taxon>
        <taxon>Dactylosporangium</taxon>
    </lineage>
</organism>
<feature type="region of interest" description="Disordered" evidence="1">
    <location>
        <begin position="103"/>
        <end position="130"/>
    </location>
</feature>
<dbReference type="Pfam" id="PF26136">
    <property type="entry name" value="SCO6045_C"/>
    <property type="match status" value="1"/>
</dbReference>
<dbReference type="Proteomes" id="UP001589608">
    <property type="component" value="Unassembled WGS sequence"/>
</dbReference>
<sequence length="130" mass="14418">MTDLATAQQALVAALVAGGELPEGFDPAAVLATKSALRRKRAGEVAARWPFLAASYGKDWPKRFAAWAESRPPQGSLRDGWDFARSMGTALPPLAREELDAREREYAYDGTAPPTPRPRSLWSRLRLRRR</sequence>
<accession>A0ABV5MBH0</accession>
<evidence type="ECO:0000313" key="4">
    <source>
        <dbReference type="Proteomes" id="UP001589608"/>
    </source>
</evidence>
<dbReference type="EMBL" id="JBHMCA010000046">
    <property type="protein sequence ID" value="MFB9446202.1"/>
    <property type="molecule type" value="Genomic_DNA"/>
</dbReference>
<name>A0ABV5MBH0_9ACTN</name>
<feature type="domain" description="SCO6045-like C-terminal" evidence="2">
    <location>
        <begin position="5"/>
        <end position="87"/>
    </location>
</feature>
<evidence type="ECO:0000313" key="3">
    <source>
        <dbReference type="EMBL" id="MFB9446202.1"/>
    </source>
</evidence>
<gene>
    <name evidence="3" type="ORF">ACFFTR_24230</name>
</gene>
<keyword evidence="4" id="KW-1185">Reference proteome</keyword>
<protein>
    <recommendedName>
        <fullName evidence="2">SCO6045-like C-terminal domain-containing protein</fullName>
    </recommendedName>
</protein>
<evidence type="ECO:0000256" key="1">
    <source>
        <dbReference type="SAM" id="MobiDB-lite"/>
    </source>
</evidence>
<reference evidence="3 4" key="1">
    <citation type="submission" date="2024-09" db="EMBL/GenBank/DDBJ databases">
        <authorList>
            <person name="Sun Q."/>
            <person name="Mori K."/>
        </authorList>
    </citation>
    <scope>NUCLEOTIDE SEQUENCE [LARGE SCALE GENOMIC DNA]</scope>
    <source>
        <strain evidence="3 4">JCM 3307</strain>
    </source>
</reference>
<proteinExistence type="predicted"/>
<dbReference type="RefSeq" id="WP_223102229.1">
    <property type="nucleotide sequence ID" value="NZ_CP061913.1"/>
</dbReference>